<dbReference type="InterPro" id="IPR025857">
    <property type="entry name" value="MacB_PCD"/>
</dbReference>
<keyword evidence="14" id="KW-1185">Reference proteome</keyword>
<evidence type="ECO:0000256" key="8">
    <source>
        <dbReference type="ARBA" id="ARBA00022989"/>
    </source>
</evidence>
<dbReference type="PROSITE" id="PS50893">
    <property type="entry name" value="ABC_TRANSPORTER_2"/>
    <property type="match status" value="1"/>
</dbReference>
<sequence>MKVLELKNIYKTYKIAGNQEFLALKNINISFDKGELVSIIGESGSGKSTLMNLIGGLDSDFQGELLYNGKNIGAFKESELVDYHKENIGFVFQSFNLISHLNLLDNVAMAMTLSNIDAKTRNKRALQVLTDVGLKDHVYKKPDQISGGQKQRVAIARALVNDPDIIIADEPTGALDSDTTDQVLAIIKGIAERGKLVVMVTHSDKVAAHSSRVVRVDNGEIVEDRDREPIHHIQEKNIEKANSKNKNLSFFSAMRLSLLNMKEKFSRNMLVAFGSSIGIMSVILMLSLGNGVTSYITDTMNSFVNPEVIEVNKPAETKDDTASENLSIQEQQQAQQAQMMNMFGGAEPFTNSDIEKLEEIEHVTSAEKGYSLTALGSNSVSYQDNETMIMQFISTSSNLMDSNLTEGEMPKEGEILVSNMLAEALNEDIIGKSIDVNIVVDEKKITESFQVSGVYESTGNAVYMSYSDIESWFSEEGVELEPNVLYLHADDADNADFIKEQVKNLGYTGSAQETMASMFTEMLDILTYVLAAVAGISLVVSAIMILVVLNISVVERTKEIGVLKALGARKKDIRRIFVSESFLLGVFGGLIGTVLTYLIGIGLNHFTNKLFDVSIIQTMPTYILSGIGISVIISMIASFLPANKAARLDPVESLRRE</sequence>
<dbReference type="CDD" id="cd03255">
    <property type="entry name" value="ABC_MJ0796_LolCDE_FtsE"/>
    <property type="match status" value="1"/>
</dbReference>
<evidence type="ECO:0000256" key="7">
    <source>
        <dbReference type="ARBA" id="ARBA00022840"/>
    </source>
</evidence>
<dbReference type="RefSeq" id="WP_307227125.1">
    <property type="nucleotide sequence ID" value="NZ_JAUSTT010000004.1"/>
</dbReference>
<keyword evidence="8 11" id="KW-1133">Transmembrane helix</keyword>
<dbReference type="InterPro" id="IPR017911">
    <property type="entry name" value="MacB-like_ATP-bd"/>
</dbReference>
<comment type="caution">
    <text evidence="13">The sequence shown here is derived from an EMBL/GenBank/DDBJ whole genome shotgun (WGS) entry which is preliminary data.</text>
</comment>
<evidence type="ECO:0000256" key="6">
    <source>
        <dbReference type="ARBA" id="ARBA00022741"/>
    </source>
</evidence>
<protein>
    <submittedName>
        <fullName evidence="13">ABC-type lipoprotein export system ATPase subunit/ABC-type lipoprotein release transport system permease subunit</fullName>
    </submittedName>
</protein>
<evidence type="ECO:0000256" key="5">
    <source>
        <dbReference type="ARBA" id="ARBA00022692"/>
    </source>
</evidence>
<keyword evidence="4" id="KW-0997">Cell inner membrane</keyword>
<evidence type="ECO:0000256" key="4">
    <source>
        <dbReference type="ARBA" id="ARBA00022519"/>
    </source>
</evidence>
<evidence type="ECO:0000256" key="1">
    <source>
        <dbReference type="ARBA" id="ARBA00004429"/>
    </source>
</evidence>
<organism evidence="13 14">
    <name type="scientific">Bacillus chungangensis</name>
    <dbReference type="NCBI Taxonomy" id="587633"/>
    <lineage>
        <taxon>Bacteria</taxon>
        <taxon>Bacillati</taxon>
        <taxon>Bacillota</taxon>
        <taxon>Bacilli</taxon>
        <taxon>Bacillales</taxon>
        <taxon>Bacillaceae</taxon>
        <taxon>Bacillus</taxon>
    </lineage>
</organism>
<comment type="subcellular location">
    <subcellularLocation>
        <location evidence="1">Cell inner membrane</location>
        <topology evidence="1">Multi-pass membrane protein</topology>
    </subcellularLocation>
</comment>
<dbReference type="InterPro" id="IPR017871">
    <property type="entry name" value="ABC_transporter-like_CS"/>
</dbReference>
<feature type="transmembrane region" description="Helical" evidence="11">
    <location>
        <begin position="575"/>
        <end position="599"/>
    </location>
</feature>
<dbReference type="SUPFAM" id="SSF52540">
    <property type="entry name" value="P-loop containing nucleoside triphosphate hydrolases"/>
    <property type="match status" value="1"/>
</dbReference>
<dbReference type="InterPro" id="IPR003439">
    <property type="entry name" value="ABC_transporter-like_ATP-bd"/>
</dbReference>
<keyword evidence="6" id="KW-0547">Nucleotide-binding</keyword>
<proteinExistence type="inferred from homology"/>
<dbReference type="PROSITE" id="PS00211">
    <property type="entry name" value="ABC_TRANSPORTER_1"/>
    <property type="match status" value="1"/>
</dbReference>
<dbReference type="Pfam" id="PF02687">
    <property type="entry name" value="FtsX"/>
    <property type="match status" value="1"/>
</dbReference>
<comment type="similarity">
    <text evidence="10">Belongs to the ABC transporter superfamily. Macrolide exporter (TC 3.A.1.122) family.</text>
</comment>
<evidence type="ECO:0000256" key="10">
    <source>
        <dbReference type="ARBA" id="ARBA00038388"/>
    </source>
</evidence>
<evidence type="ECO:0000256" key="2">
    <source>
        <dbReference type="ARBA" id="ARBA00022448"/>
    </source>
</evidence>
<evidence type="ECO:0000313" key="13">
    <source>
        <dbReference type="EMBL" id="MDQ0175109.1"/>
    </source>
</evidence>
<dbReference type="InterPro" id="IPR003838">
    <property type="entry name" value="ABC3_permease_C"/>
</dbReference>
<keyword evidence="9 11" id="KW-0472">Membrane</keyword>
<keyword evidence="13" id="KW-0449">Lipoprotein</keyword>
<dbReference type="Gene3D" id="3.40.50.300">
    <property type="entry name" value="P-loop containing nucleotide triphosphate hydrolases"/>
    <property type="match status" value="1"/>
</dbReference>
<dbReference type="Proteomes" id="UP001223586">
    <property type="component" value="Unassembled WGS sequence"/>
</dbReference>
<keyword evidence="7" id="KW-0067">ATP-binding</keyword>
<feature type="domain" description="ABC transporter" evidence="12">
    <location>
        <begin position="4"/>
        <end position="243"/>
    </location>
</feature>
<dbReference type="SMART" id="SM00382">
    <property type="entry name" value="AAA"/>
    <property type="match status" value="1"/>
</dbReference>
<keyword evidence="2" id="KW-0813">Transport</keyword>
<dbReference type="EMBL" id="JAUSTT010000004">
    <property type="protein sequence ID" value="MDQ0175109.1"/>
    <property type="molecule type" value="Genomic_DNA"/>
</dbReference>
<name>A0ABT9WPD8_9BACI</name>
<keyword evidence="3" id="KW-1003">Cell membrane</keyword>
<dbReference type="InterPro" id="IPR003593">
    <property type="entry name" value="AAA+_ATPase"/>
</dbReference>
<reference evidence="13 14" key="1">
    <citation type="submission" date="2023-07" db="EMBL/GenBank/DDBJ databases">
        <title>Genomic Encyclopedia of Type Strains, Phase IV (KMG-IV): sequencing the most valuable type-strain genomes for metagenomic binning, comparative biology and taxonomic classification.</title>
        <authorList>
            <person name="Goeker M."/>
        </authorList>
    </citation>
    <scope>NUCLEOTIDE SEQUENCE [LARGE SCALE GENOMIC DNA]</scope>
    <source>
        <strain evidence="13 14">DSM 23837</strain>
    </source>
</reference>
<evidence type="ECO:0000259" key="12">
    <source>
        <dbReference type="PROSITE" id="PS50893"/>
    </source>
</evidence>
<evidence type="ECO:0000313" key="14">
    <source>
        <dbReference type="Proteomes" id="UP001223586"/>
    </source>
</evidence>
<feature type="transmembrane region" description="Helical" evidence="11">
    <location>
        <begin position="269"/>
        <end position="289"/>
    </location>
</feature>
<dbReference type="PANTHER" id="PTHR42798">
    <property type="entry name" value="LIPOPROTEIN-RELEASING SYSTEM ATP-BINDING PROTEIN LOLD"/>
    <property type="match status" value="1"/>
</dbReference>
<dbReference type="Pfam" id="PF00005">
    <property type="entry name" value="ABC_tran"/>
    <property type="match status" value="1"/>
</dbReference>
<gene>
    <name evidence="13" type="ORF">J2S08_000943</name>
</gene>
<dbReference type="InterPro" id="IPR027417">
    <property type="entry name" value="P-loop_NTPase"/>
</dbReference>
<evidence type="ECO:0000256" key="9">
    <source>
        <dbReference type="ARBA" id="ARBA00023136"/>
    </source>
</evidence>
<evidence type="ECO:0000256" key="11">
    <source>
        <dbReference type="SAM" id="Phobius"/>
    </source>
</evidence>
<evidence type="ECO:0000256" key="3">
    <source>
        <dbReference type="ARBA" id="ARBA00022475"/>
    </source>
</evidence>
<dbReference type="PANTHER" id="PTHR42798:SF6">
    <property type="entry name" value="CELL DIVISION ATP-BINDING PROTEIN FTSE"/>
    <property type="match status" value="1"/>
</dbReference>
<dbReference type="Pfam" id="PF12704">
    <property type="entry name" value="MacB_PCD"/>
    <property type="match status" value="1"/>
</dbReference>
<feature type="transmembrane region" description="Helical" evidence="11">
    <location>
        <begin position="525"/>
        <end position="554"/>
    </location>
</feature>
<accession>A0ABT9WPD8</accession>
<keyword evidence="5 11" id="KW-0812">Transmembrane</keyword>
<feature type="transmembrane region" description="Helical" evidence="11">
    <location>
        <begin position="619"/>
        <end position="640"/>
    </location>
</feature>